<name>A0A1C1Z192_9HYPH</name>
<proteinExistence type="predicted"/>
<accession>A0A1C1Z192</accession>
<gene>
    <name evidence="1" type="ORF">AWJ14_10695</name>
</gene>
<evidence type="ECO:0008006" key="3">
    <source>
        <dbReference type="Google" id="ProtNLM"/>
    </source>
</evidence>
<organism evidence="1 2">
    <name type="scientific">Hoeflea olei</name>
    <dbReference type="NCBI Taxonomy" id="1480615"/>
    <lineage>
        <taxon>Bacteria</taxon>
        <taxon>Pseudomonadati</taxon>
        <taxon>Pseudomonadota</taxon>
        <taxon>Alphaproteobacteria</taxon>
        <taxon>Hyphomicrobiales</taxon>
        <taxon>Rhizobiaceae</taxon>
        <taxon>Hoeflea</taxon>
    </lineage>
</organism>
<dbReference type="Proteomes" id="UP000094795">
    <property type="component" value="Unassembled WGS sequence"/>
</dbReference>
<sequence>MNAQTDRIIHMLYDAAAAEQDWYETACEIGDLVGAGPIHLFLCSLETGRDYLGFLARGNPDFADEYLLDYAPSDFRVPRVMAHKPGSYIDERDYVSRDEAATSPIHQDFLPRQEIYNISGANLTHDGCIGWFGLSTRGPGDEFDDHERGLLSLISGHVFRAVKLYRNRLDLMAAQDLSARTLDLVATGIVILAGPEVIQTNAAFDRLLQDRFFLVRNGGLTCADAAQAAQLQLYLSGVIDDGGPDCLVLRHREGGVSYLVQCHDLPAPRLSRTTTQAHRAVSIVKLDLDAQPDLEQVMAFCDGFCISRAEALAIHAVLGSQPLGAFAETRGIRLDTVHKQVKSAMRKTELNSQKKIFQAFERYRQINAKGSN</sequence>
<dbReference type="EMBL" id="LQZT01000001">
    <property type="protein sequence ID" value="OCW59480.1"/>
    <property type="molecule type" value="Genomic_DNA"/>
</dbReference>
<dbReference type="AlphaFoldDB" id="A0A1C1Z192"/>
<protein>
    <recommendedName>
        <fullName evidence="3">HTH luxR-type domain-containing protein</fullName>
    </recommendedName>
</protein>
<comment type="caution">
    <text evidence="1">The sequence shown here is derived from an EMBL/GenBank/DDBJ whole genome shotgun (WGS) entry which is preliminary data.</text>
</comment>
<dbReference type="RefSeq" id="WP_066174299.1">
    <property type="nucleotide sequence ID" value="NZ_LQZT01000001.1"/>
</dbReference>
<evidence type="ECO:0000313" key="2">
    <source>
        <dbReference type="Proteomes" id="UP000094795"/>
    </source>
</evidence>
<keyword evidence="2" id="KW-1185">Reference proteome</keyword>
<reference evidence="1 2" key="1">
    <citation type="submission" date="2015-12" db="EMBL/GenBank/DDBJ databases">
        <authorList>
            <person name="Shamseldin A."/>
            <person name="Moawad H."/>
            <person name="Abd El-Rahim W.M."/>
            <person name="Sadowsky M.J."/>
        </authorList>
    </citation>
    <scope>NUCLEOTIDE SEQUENCE [LARGE SCALE GENOMIC DNA]</scope>
    <source>
        <strain evidence="1 2">JC234</strain>
    </source>
</reference>
<evidence type="ECO:0000313" key="1">
    <source>
        <dbReference type="EMBL" id="OCW59480.1"/>
    </source>
</evidence>
<dbReference type="OrthoDB" id="5497412at2"/>
<dbReference type="STRING" id="1480615.AWJ14_10695"/>